<feature type="region of interest" description="Disordered" evidence="1">
    <location>
        <begin position="132"/>
        <end position="230"/>
    </location>
</feature>
<protein>
    <submittedName>
        <fullName evidence="2">Uncharacterized protein</fullName>
    </submittedName>
</protein>
<comment type="caution">
    <text evidence="2">The sequence shown here is derived from an EMBL/GenBank/DDBJ whole genome shotgun (WGS) entry which is preliminary data.</text>
</comment>
<evidence type="ECO:0000313" key="3">
    <source>
        <dbReference type="Proteomes" id="UP000266152"/>
    </source>
</evidence>
<keyword evidence="3" id="KW-1185">Reference proteome</keyword>
<feature type="compositionally biased region" description="Basic and acidic residues" evidence="1">
    <location>
        <begin position="217"/>
        <end position="230"/>
    </location>
</feature>
<name>A0A395RIC6_FUSSP</name>
<dbReference type="Proteomes" id="UP000266152">
    <property type="component" value="Unassembled WGS sequence"/>
</dbReference>
<feature type="compositionally biased region" description="Low complexity" evidence="1">
    <location>
        <begin position="281"/>
        <end position="297"/>
    </location>
</feature>
<gene>
    <name evidence="2" type="ORF">FSPOR_11241</name>
</gene>
<feature type="compositionally biased region" description="Polar residues" evidence="1">
    <location>
        <begin position="305"/>
        <end position="319"/>
    </location>
</feature>
<feature type="compositionally biased region" description="Low complexity" evidence="1">
    <location>
        <begin position="183"/>
        <end position="197"/>
    </location>
</feature>
<dbReference type="EMBL" id="PXOF01000214">
    <property type="protein sequence ID" value="RGP59559.1"/>
    <property type="molecule type" value="Genomic_DNA"/>
</dbReference>
<sequence>MSYNTETEPTFGGYKISTLLNPSKRIKWSPRDLITLYRHMSRYQITSRSTLGCGLDELARYLGISDKSTWYEDPVLQRAKSCMLYHVENKFREGMTKVLVQMENGEWRWPVFTLTWLRRDWDEDCSPGEDWRVREDQVGVRARTPDGRNGEREGSRQGRRDERRERLLFMSGGRSRGRSTLASVSPTRSRISSPSSTSDEEYHSDSTIRPKPHRPKHDKEQDNHDSYKTLESRLARSEMRTKYMLKVFKTLVPWKQSMDAWRISSMNPPAQGPELSFPHVPTTEPSSCEPSEESSISEPPPPSTVHHQPSYSIPPNATITPSRRLLSSATMYATLEMQHSSKACVARILSDEEESWRHDCGASYAGALRRDAARRALEAVMEERQISNGIGYDGVGGRGGDWLGGGVGIGVPEPLRRLTRE</sequence>
<feature type="compositionally biased region" description="Basic and acidic residues" evidence="1">
    <location>
        <begin position="132"/>
        <end position="167"/>
    </location>
</feature>
<accession>A0A395RIC6</accession>
<evidence type="ECO:0000313" key="2">
    <source>
        <dbReference type="EMBL" id="RGP59559.1"/>
    </source>
</evidence>
<feature type="region of interest" description="Disordered" evidence="1">
    <location>
        <begin position="265"/>
        <end position="319"/>
    </location>
</feature>
<organism evidence="2 3">
    <name type="scientific">Fusarium sporotrichioides</name>
    <dbReference type="NCBI Taxonomy" id="5514"/>
    <lineage>
        <taxon>Eukaryota</taxon>
        <taxon>Fungi</taxon>
        <taxon>Dikarya</taxon>
        <taxon>Ascomycota</taxon>
        <taxon>Pezizomycotina</taxon>
        <taxon>Sordariomycetes</taxon>
        <taxon>Hypocreomycetidae</taxon>
        <taxon>Hypocreales</taxon>
        <taxon>Nectriaceae</taxon>
        <taxon>Fusarium</taxon>
    </lineage>
</organism>
<dbReference type="AlphaFoldDB" id="A0A395RIC6"/>
<reference evidence="2 3" key="1">
    <citation type="journal article" date="2018" name="PLoS Pathog.">
        <title>Evolution of structural diversity of trichothecenes, a family of toxins produced by plant pathogenic and entomopathogenic fungi.</title>
        <authorList>
            <person name="Proctor R.H."/>
            <person name="McCormick S.P."/>
            <person name="Kim H.S."/>
            <person name="Cardoza R.E."/>
            <person name="Stanley A.M."/>
            <person name="Lindo L."/>
            <person name="Kelly A."/>
            <person name="Brown D.W."/>
            <person name="Lee T."/>
            <person name="Vaughan M.M."/>
            <person name="Alexander N.J."/>
            <person name="Busman M."/>
            <person name="Gutierrez S."/>
        </authorList>
    </citation>
    <scope>NUCLEOTIDE SEQUENCE [LARGE SCALE GENOMIC DNA]</scope>
    <source>
        <strain evidence="2 3">NRRL 3299</strain>
    </source>
</reference>
<evidence type="ECO:0000256" key="1">
    <source>
        <dbReference type="SAM" id="MobiDB-lite"/>
    </source>
</evidence>
<proteinExistence type="predicted"/>